<sequence>MSKKRVRISSPPGSDSDNRAEENQENENRKGSCYVCDVKDDWVLVCHGEECLISIHQSCTCVEPDFDEFGNFFCPYCWYKRLVLKSLNLRDKLLVIDKSRGVSKNVNECDESYEKFMALEKDQRRKEVFADETQSQDNEQEEDHCDSKVQELALVIHQPIEAQQQPIEAQPFRTVPPENGGTALHDPKQRKRKRVFWTKEEEEMLKVGVEKFPGVRNIPWRKILEFGRGVFHEDRAPSDLKDKWKLINKICGKPPLN</sequence>
<reference evidence="6 7" key="1">
    <citation type="submission" date="2022-03" db="EMBL/GenBank/DDBJ databases">
        <authorList>
            <person name="Macdonald S."/>
            <person name="Ahmed S."/>
            <person name="Newling K."/>
        </authorList>
    </citation>
    <scope>NUCLEOTIDE SEQUENCE [LARGE SCALE GENOMIC DNA]</scope>
</reference>
<keyword evidence="3" id="KW-0862">Zinc</keyword>
<accession>A0ABC8LCE3</accession>
<dbReference type="Gene3D" id="1.10.10.60">
    <property type="entry name" value="Homeodomain-like"/>
    <property type="match status" value="1"/>
</dbReference>
<feature type="region of interest" description="Disordered" evidence="4">
    <location>
        <begin position="1"/>
        <end position="24"/>
    </location>
</feature>
<evidence type="ECO:0000256" key="3">
    <source>
        <dbReference type="ARBA" id="ARBA00022833"/>
    </source>
</evidence>
<dbReference type="InterPro" id="IPR009057">
    <property type="entry name" value="Homeodomain-like_sf"/>
</dbReference>
<dbReference type="InterPro" id="IPR011011">
    <property type="entry name" value="Znf_FYVE_PHD"/>
</dbReference>
<evidence type="ECO:0000256" key="2">
    <source>
        <dbReference type="ARBA" id="ARBA00022771"/>
    </source>
</evidence>
<protein>
    <recommendedName>
        <fullName evidence="5">Myb-like domain-containing protein</fullName>
    </recommendedName>
</protein>
<dbReference type="PANTHER" id="PTHR47863">
    <property type="entry name" value="RING/FYVE/PHD ZINC FINGER SUPERFAMILY PROTEIN"/>
    <property type="match status" value="1"/>
</dbReference>
<evidence type="ECO:0000259" key="5">
    <source>
        <dbReference type="PROSITE" id="PS50090"/>
    </source>
</evidence>
<proteinExistence type="predicted"/>
<dbReference type="SUPFAM" id="SSF46689">
    <property type="entry name" value="Homeodomain-like"/>
    <property type="match status" value="1"/>
</dbReference>
<dbReference type="AlphaFoldDB" id="A0ABC8LCE3"/>
<dbReference type="PROSITE" id="PS50090">
    <property type="entry name" value="MYB_LIKE"/>
    <property type="match status" value="1"/>
</dbReference>
<dbReference type="SMART" id="SM00717">
    <property type="entry name" value="SANT"/>
    <property type="match status" value="1"/>
</dbReference>
<evidence type="ECO:0000256" key="4">
    <source>
        <dbReference type="SAM" id="MobiDB-lite"/>
    </source>
</evidence>
<dbReference type="PANTHER" id="PTHR47863:SF5">
    <property type="entry name" value="HOMEODOMAIN-LIKE PROTEIN WITH RING_FYVE_PHD-TYPE ZINC FINGER DOMAIN-CONTAINING PROTEIN-RELATED"/>
    <property type="match status" value="1"/>
</dbReference>
<dbReference type="InterPro" id="IPR001005">
    <property type="entry name" value="SANT/Myb"/>
</dbReference>
<evidence type="ECO:0000313" key="6">
    <source>
        <dbReference type="EMBL" id="CAH8381221.1"/>
    </source>
</evidence>
<organism evidence="6 7">
    <name type="scientific">Eruca vesicaria subsp. sativa</name>
    <name type="common">Garden rocket</name>
    <name type="synonym">Eruca sativa</name>
    <dbReference type="NCBI Taxonomy" id="29727"/>
    <lineage>
        <taxon>Eukaryota</taxon>
        <taxon>Viridiplantae</taxon>
        <taxon>Streptophyta</taxon>
        <taxon>Embryophyta</taxon>
        <taxon>Tracheophyta</taxon>
        <taxon>Spermatophyta</taxon>
        <taxon>Magnoliopsida</taxon>
        <taxon>eudicotyledons</taxon>
        <taxon>Gunneridae</taxon>
        <taxon>Pentapetalae</taxon>
        <taxon>rosids</taxon>
        <taxon>malvids</taxon>
        <taxon>Brassicales</taxon>
        <taxon>Brassicaceae</taxon>
        <taxon>Brassiceae</taxon>
        <taxon>Eruca</taxon>
    </lineage>
</organism>
<evidence type="ECO:0000256" key="1">
    <source>
        <dbReference type="ARBA" id="ARBA00022723"/>
    </source>
</evidence>
<dbReference type="Proteomes" id="UP001642260">
    <property type="component" value="Unassembled WGS sequence"/>
</dbReference>
<dbReference type="GO" id="GO:0008270">
    <property type="term" value="F:zinc ion binding"/>
    <property type="evidence" value="ECO:0007669"/>
    <property type="project" value="UniProtKB-KW"/>
</dbReference>
<keyword evidence="7" id="KW-1185">Reference proteome</keyword>
<keyword evidence="2" id="KW-0863">Zinc-finger</keyword>
<evidence type="ECO:0000313" key="7">
    <source>
        <dbReference type="Proteomes" id="UP001642260"/>
    </source>
</evidence>
<keyword evidence="1" id="KW-0479">Metal-binding</keyword>
<feature type="domain" description="Myb-like" evidence="5">
    <location>
        <begin position="189"/>
        <end position="248"/>
    </location>
</feature>
<comment type="caution">
    <text evidence="6">The sequence shown here is derived from an EMBL/GenBank/DDBJ whole genome shotgun (WGS) entry which is preliminary data.</text>
</comment>
<dbReference type="SUPFAM" id="SSF57903">
    <property type="entry name" value="FYVE/PHD zinc finger"/>
    <property type="match status" value="1"/>
</dbReference>
<name>A0ABC8LCE3_ERUVS</name>
<dbReference type="EMBL" id="CAKOAT010508487">
    <property type="protein sequence ID" value="CAH8381221.1"/>
    <property type="molecule type" value="Genomic_DNA"/>
</dbReference>
<gene>
    <name evidence="6" type="ORF">ERUC_LOCUS33704</name>
</gene>
<dbReference type="CDD" id="cd11660">
    <property type="entry name" value="SANT_TRF"/>
    <property type="match status" value="1"/>
</dbReference>